<dbReference type="AlphaFoldDB" id="A0A399T147"/>
<dbReference type="InterPro" id="IPR015943">
    <property type="entry name" value="WD40/YVTN_repeat-like_dom_sf"/>
</dbReference>
<name>A0A399T147_9BACT</name>
<dbReference type="SUPFAM" id="SSF50998">
    <property type="entry name" value="Quinoprotein alcohol dehydrogenase-like"/>
    <property type="match status" value="1"/>
</dbReference>
<dbReference type="EMBL" id="QWGR01000007">
    <property type="protein sequence ID" value="RIJ47653.1"/>
    <property type="molecule type" value="Genomic_DNA"/>
</dbReference>
<dbReference type="PANTHER" id="PTHR34512:SF30">
    <property type="entry name" value="OUTER MEMBRANE PROTEIN ASSEMBLY FACTOR BAMB"/>
    <property type="match status" value="1"/>
</dbReference>
<dbReference type="SMART" id="SM00564">
    <property type="entry name" value="PQQ"/>
    <property type="match status" value="2"/>
</dbReference>
<dbReference type="Gene3D" id="2.130.10.10">
    <property type="entry name" value="YVTN repeat-like/Quinoprotein amine dehydrogenase"/>
    <property type="match status" value="1"/>
</dbReference>
<dbReference type="InterPro" id="IPR018391">
    <property type="entry name" value="PQQ_b-propeller_rpt"/>
</dbReference>
<sequence length="452" mass="50631">MFNAEFYRVQTVISDHREDTNPLININLALLTKTKTMKYFFFPILLFPFIMASCQKQAKISDWRGPNRDGIYMEKGLMQKWPDEGPDLLWSANGLGYGHSSVAVIGDRVFVTGLKDTIASMGALFVFDTQGTRLYEKEYGKDFSLNFHGTRSAPVVVDDRIYIESGMGAVYCLDTETGEEIWAKDFIKDFGVDSVIQFGYSESVLIDGDQLICVPGGKENNVVALNRFTGETIWSCPGEGEIATYNSPILIEHNGLKLVVAMTSESVMGIDAKTGEKYWRVEQVQQNRIHANTPLYADGKILVVTAGRTKNSGMVQFQLAEDGKSVSEVWRNNKFINLMGGLIQMDTCLYGSSYLKKDWQVINWNTGETLNQNKEFGGGSVIYADKRFYCYAEREGEVALAKADPEEGFEIISRFSVPMGTAEHWAHLVIHNGVLYVRHGDSLMAYNIKAKA</sequence>
<dbReference type="OrthoDB" id="1091598at2"/>
<gene>
    <name evidence="2" type="ORF">D1614_13810</name>
</gene>
<keyword evidence="3" id="KW-1185">Reference proteome</keyword>
<dbReference type="InterPro" id="IPR011047">
    <property type="entry name" value="Quinoprotein_ADH-like_sf"/>
</dbReference>
<protein>
    <recommendedName>
        <fullName evidence="1">Pyrrolo-quinoline quinone repeat domain-containing protein</fullName>
    </recommendedName>
</protein>
<accession>A0A399T147</accession>
<dbReference type="InterPro" id="IPR002372">
    <property type="entry name" value="PQQ_rpt_dom"/>
</dbReference>
<organism evidence="2 3">
    <name type="scientific">Maribellus luteus</name>
    <dbReference type="NCBI Taxonomy" id="2305463"/>
    <lineage>
        <taxon>Bacteria</taxon>
        <taxon>Pseudomonadati</taxon>
        <taxon>Bacteroidota</taxon>
        <taxon>Bacteroidia</taxon>
        <taxon>Marinilabiliales</taxon>
        <taxon>Prolixibacteraceae</taxon>
        <taxon>Maribellus</taxon>
    </lineage>
</organism>
<evidence type="ECO:0000313" key="3">
    <source>
        <dbReference type="Proteomes" id="UP000265926"/>
    </source>
</evidence>
<dbReference type="PANTHER" id="PTHR34512">
    <property type="entry name" value="CELL SURFACE PROTEIN"/>
    <property type="match status" value="1"/>
</dbReference>
<evidence type="ECO:0000259" key="1">
    <source>
        <dbReference type="Pfam" id="PF13360"/>
    </source>
</evidence>
<dbReference type="Pfam" id="PF13360">
    <property type="entry name" value="PQQ_2"/>
    <property type="match status" value="1"/>
</dbReference>
<comment type="caution">
    <text evidence="2">The sequence shown here is derived from an EMBL/GenBank/DDBJ whole genome shotgun (WGS) entry which is preliminary data.</text>
</comment>
<reference evidence="2 3" key="1">
    <citation type="submission" date="2018-08" db="EMBL/GenBank/DDBJ databases">
        <title>Pallidiluteibacterium maritimus gen. nov., sp. nov., isolated from coastal sediment.</title>
        <authorList>
            <person name="Zhou L.Y."/>
        </authorList>
    </citation>
    <scope>NUCLEOTIDE SEQUENCE [LARGE SCALE GENOMIC DNA]</scope>
    <source>
        <strain evidence="2 3">XSD2</strain>
    </source>
</reference>
<evidence type="ECO:0000313" key="2">
    <source>
        <dbReference type="EMBL" id="RIJ47653.1"/>
    </source>
</evidence>
<proteinExistence type="predicted"/>
<dbReference type="Proteomes" id="UP000265926">
    <property type="component" value="Unassembled WGS sequence"/>
</dbReference>
<feature type="domain" description="Pyrrolo-quinoline quinone repeat" evidence="1">
    <location>
        <begin position="130"/>
        <end position="355"/>
    </location>
</feature>